<organism evidence="1 2">
    <name type="scientific">Nephila pilipes</name>
    <name type="common">Giant wood spider</name>
    <name type="synonym">Nephila maculata</name>
    <dbReference type="NCBI Taxonomy" id="299642"/>
    <lineage>
        <taxon>Eukaryota</taxon>
        <taxon>Metazoa</taxon>
        <taxon>Ecdysozoa</taxon>
        <taxon>Arthropoda</taxon>
        <taxon>Chelicerata</taxon>
        <taxon>Arachnida</taxon>
        <taxon>Araneae</taxon>
        <taxon>Araneomorphae</taxon>
        <taxon>Entelegynae</taxon>
        <taxon>Araneoidea</taxon>
        <taxon>Nephilidae</taxon>
        <taxon>Nephila</taxon>
    </lineage>
</organism>
<proteinExistence type="predicted"/>
<dbReference type="Proteomes" id="UP000887013">
    <property type="component" value="Unassembled WGS sequence"/>
</dbReference>
<evidence type="ECO:0000313" key="2">
    <source>
        <dbReference type="Proteomes" id="UP000887013"/>
    </source>
</evidence>
<reference evidence="1" key="1">
    <citation type="submission" date="2020-08" db="EMBL/GenBank/DDBJ databases">
        <title>Multicomponent nature underlies the extraordinary mechanical properties of spider dragline silk.</title>
        <authorList>
            <person name="Kono N."/>
            <person name="Nakamura H."/>
            <person name="Mori M."/>
            <person name="Yoshida Y."/>
            <person name="Ohtoshi R."/>
            <person name="Malay A.D."/>
            <person name="Moran D.A.P."/>
            <person name="Tomita M."/>
            <person name="Numata K."/>
            <person name="Arakawa K."/>
        </authorList>
    </citation>
    <scope>NUCLEOTIDE SEQUENCE</scope>
</reference>
<protein>
    <submittedName>
        <fullName evidence="1">Uncharacterized protein</fullName>
    </submittedName>
</protein>
<gene>
    <name evidence="1" type="ORF">NPIL_97401</name>
</gene>
<accession>A0A8X6NLN2</accession>
<dbReference type="AlphaFoldDB" id="A0A8X6NLN2"/>
<comment type="caution">
    <text evidence="1">The sequence shown here is derived from an EMBL/GenBank/DDBJ whole genome shotgun (WGS) entry which is preliminary data.</text>
</comment>
<keyword evidence="2" id="KW-1185">Reference proteome</keyword>
<name>A0A8X6NLN2_NEPPI</name>
<evidence type="ECO:0000313" key="1">
    <source>
        <dbReference type="EMBL" id="GFT20097.1"/>
    </source>
</evidence>
<dbReference type="EMBL" id="BMAW01105623">
    <property type="protein sequence ID" value="GFT20097.1"/>
    <property type="molecule type" value="Genomic_DNA"/>
</dbReference>
<sequence>MATSFFDTHVLIAFNKPLICSLSGIVLSRSHRLVATTLHSLSFRANLQRFLYARDTLCLSKTRKYCSMKRKKRVKPSHPLKYLQIHSMRAYQVKIFPKHIV</sequence>